<dbReference type="HAMAP" id="MF_00114">
    <property type="entry name" value="DeoC_type1"/>
    <property type="match status" value="1"/>
</dbReference>
<comment type="subcellular location">
    <subcellularLocation>
        <location evidence="7">Cytoplasm</location>
    </subcellularLocation>
</comment>
<dbReference type="PANTHER" id="PTHR10889">
    <property type="entry name" value="DEOXYRIBOSE-PHOSPHATE ALDOLASE"/>
    <property type="match status" value="1"/>
</dbReference>
<dbReference type="PIRSF" id="PIRSF001357">
    <property type="entry name" value="DeoC"/>
    <property type="match status" value="1"/>
</dbReference>
<name>A0A0R2D0X9_9LACO</name>
<dbReference type="InterPro" id="IPR002915">
    <property type="entry name" value="DeoC/FbaB/LacD_aldolase"/>
</dbReference>
<feature type="active site" description="Schiff-base intermediate with acetaldehyde" evidence="7">
    <location>
        <position position="162"/>
    </location>
</feature>
<reference evidence="8 9" key="1">
    <citation type="journal article" date="2015" name="Genome Announc.">
        <title>Expanding the biotechnology potential of lactobacilli through comparative genomics of 213 strains and associated genera.</title>
        <authorList>
            <person name="Sun Z."/>
            <person name="Harris H.M."/>
            <person name="McCann A."/>
            <person name="Guo C."/>
            <person name="Argimon S."/>
            <person name="Zhang W."/>
            <person name="Yang X."/>
            <person name="Jeffery I.B."/>
            <person name="Cooney J.C."/>
            <person name="Kagawa T.F."/>
            <person name="Liu W."/>
            <person name="Song Y."/>
            <person name="Salvetti E."/>
            <person name="Wrobel A."/>
            <person name="Rasinkangas P."/>
            <person name="Parkhill J."/>
            <person name="Rea M.C."/>
            <person name="O'Sullivan O."/>
            <person name="Ritari J."/>
            <person name="Douillard F.P."/>
            <person name="Paul Ross R."/>
            <person name="Yang R."/>
            <person name="Briner A.E."/>
            <person name="Felis G.E."/>
            <person name="de Vos W.M."/>
            <person name="Barrangou R."/>
            <person name="Klaenhammer T.R."/>
            <person name="Caufield P.W."/>
            <person name="Cui Y."/>
            <person name="Zhang H."/>
            <person name="O'Toole P.W."/>
        </authorList>
    </citation>
    <scope>NUCLEOTIDE SEQUENCE [LARGE SCALE GENOMIC DNA]</scope>
    <source>
        <strain evidence="8 9">DSM 20253</strain>
    </source>
</reference>
<dbReference type="STRING" id="1423796.FC24_GL001468"/>
<evidence type="ECO:0000256" key="7">
    <source>
        <dbReference type="HAMAP-Rule" id="MF_00114"/>
    </source>
</evidence>
<sequence>MPAMQNYTLDDFCRMIDHTNLKASASKSDIEKLCQEAKTYHFKMVAINQIQSKLCARELAGTDIDVGAAISFPLGQTTIESKIFDTEDAIKNGANEIDYVVNLTELKNGNTAYIKDEMTQMVATCHQHHVPCKVIFENCYLTKQEIKTLAIIAREVKPDFIKTSTGFGSSGATVEDVRLMKETVGDTVKVKAAGGIRNSDTFLAMIEAGADRIGCSAGITIIQAIKKRMITDQVEQIKINRPYAKVKQ</sequence>
<dbReference type="GO" id="GO:0016052">
    <property type="term" value="P:carbohydrate catabolic process"/>
    <property type="evidence" value="ECO:0007669"/>
    <property type="project" value="TreeGrafter"/>
</dbReference>
<keyword evidence="2 7" id="KW-0963">Cytoplasm</keyword>
<dbReference type="NCBIfam" id="TIGR00126">
    <property type="entry name" value="deoC"/>
    <property type="match status" value="1"/>
</dbReference>
<dbReference type="EMBL" id="AYYI01000038">
    <property type="protein sequence ID" value="KRM97704.1"/>
    <property type="molecule type" value="Genomic_DNA"/>
</dbReference>
<evidence type="ECO:0000256" key="2">
    <source>
        <dbReference type="ARBA" id="ARBA00022490"/>
    </source>
</evidence>
<dbReference type="AlphaFoldDB" id="A0A0R2D0X9"/>
<dbReference type="GO" id="GO:0006018">
    <property type="term" value="P:2-deoxyribose 1-phosphate catabolic process"/>
    <property type="evidence" value="ECO:0007669"/>
    <property type="project" value="UniProtKB-UniRule"/>
</dbReference>
<dbReference type="PANTHER" id="PTHR10889:SF1">
    <property type="entry name" value="DEOXYRIBOSE-PHOSPHATE ALDOLASE"/>
    <property type="match status" value="1"/>
</dbReference>
<dbReference type="InterPro" id="IPR028581">
    <property type="entry name" value="DeoC_typeI"/>
</dbReference>
<keyword evidence="3 7" id="KW-0456">Lyase</keyword>
<accession>A0A0R2D0X9</accession>
<dbReference type="GO" id="GO:0009264">
    <property type="term" value="P:deoxyribonucleotide catabolic process"/>
    <property type="evidence" value="ECO:0007669"/>
    <property type="project" value="UniProtKB-UniRule"/>
</dbReference>
<dbReference type="SUPFAM" id="SSF51569">
    <property type="entry name" value="Aldolase"/>
    <property type="match status" value="1"/>
</dbReference>
<keyword evidence="9" id="KW-1185">Reference proteome</keyword>
<dbReference type="CDD" id="cd00959">
    <property type="entry name" value="DeoC"/>
    <property type="match status" value="1"/>
</dbReference>
<evidence type="ECO:0000313" key="8">
    <source>
        <dbReference type="EMBL" id="KRM97704.1"/>
    </source>
</evidence>
<gene>
    <name evidence="7" type="primary">deoC</name>
    <name evidence="8" type="ORF">FC24_GL001468</name>
</gene>
<evidence type="ECO:0000256" key="5">
    <source>
        <dbReference type="ARBA" id="ARBA00048791"/>
    </source>
</evidence>
<dbReference type="Gene3D" id="3.20.20.70">
    <property type="entry name" value="Aldolase class I"/>
    <property type="match status" value="1"/>
</dbReference>
<evidence type="ECO:0000256" key="6">
    <source>
        <dbReference type="ARBA" id="ARBA00056337"/>
    </source>
</evidence>
<dbReference type="GO" id="GO:0004139">
    <property type="term" value="F:deoxyribose-phosphate aldolase activity"/>
    <property type="evidence" value="ECO:0007669"/>
    <property type="project" value="UniProtKB-UniRule"/>
</dbReference>
<evidence type="ECO:0000256" key="3">
    <source>
        <dbReference type="ARBA" id="ARBA00023239"/>
    </source>
</evidence>
<dbReference type="FunFam" id="3.20.20.70:FF:000044">
    <property type="entry name" value="Deoxyribose-phosphate aldolase"/>
    <property type="match status" value="1"/>
</dbReference>
<comment type="caution">
    <text evidence="8">The sequence shown here is derived from an EMBL/GenBank/DDBJ whole genome shotgun (WGS) entry which is preliminary data.</text>
</comment>
<comment type="pathway">
    <text evidence="7">Carbohydrate degradation; 2-deoxy-D-ribose 1-phosphate degradation; D-glyceraldehyde 3-phosphate and acetaldehyde from 2-deoxy-alpha-D-ribose 1-phosphate: step 2/2.</text>
</comment>
<dbReference type="Proteomes" id="UP000051638">
    <property type="component" value="Unassembled WGS sequence"/>
</dbReference>
<protein>
    <recommendedName>
        <fullName evidence="7">Deoxyribose-phosphate aldolase</fullName>
        <shortName evidence="7">DERA</shortName>
        <ecNumber evidence="7">4.1.2.4</ecNumber>
    </recommendedName>
    <alternativeName>
        <fullName evidence="7">2-deoxy-D-ribose 5-phosphate aldolase</fullName>
    </alternativeName>
    <alternativeName>
        <fullName evidence="7">Phosphodeoxyriboaldolase</fullName>
        <shortName evidence="7">Deoxyriboaldolase</shortName>
    </alternativeName>
</protein>
<dbReference type="SMART" id="SM01133">
    <property type="entry name" value="DeoC"/>
    <property type="match status" value="1"/>
</dbReference>
<dbReference type="EC" id="4.1.2.4" evidence="7"/>
<evidence type="ECO:0000313" key="9">
    <source>
        <dbReference type="Proteomes" id="UP000051638"/>
    </source>
</evidence>
<dbReference type="GO" id="GO:0005737">
    <property type="term" value="C:cytoplasm"/>
    <property type="evidence" value="ECO:0007669"/>
    <property type="project" value="UniProtKB-SubCell"/>
</dbReference>
<evidence type="ECO:0000256" key="1">
    <source>
        <dbReference type="ARBA" id="ARBA00010936"/>
    </source>
</evidence>
<dbReference type="InterPro" id="IPR011343">
    <property type="entry name" value="DeoC"/>
</dbReference>
<keyword evidence="4 7" id="KW-0704">Schiff base</keyword>
<comment type="function">
    <text evidence="6 7">Catalyzes a reversible aldol reaction between acetaldehyde and D-glyceraldehyde 3-phosphate to generate 2-deoxy-D-ribose 5-phosphate.</text>
</comment>
<feature type="active site" description="Proton donor/acceptor" evidence="7">
    <location>
        <position position="98"/>
    </location>
</feature>
<comment type="catalytic activity">
    <reaction evidence="5 7">
        <text>2-deoxy-D-ribose 5-phosphate = D-glyceraldehyde 3-phosphate + acetaldehyde</text>
        <dbReference type="Rhea" id="RHEA:12821"/>
        <dbReference type="ChEBI" id="CHEBI:15343"/>
        <dbReference type="ChEBI" id="CHEBI:59776"/>
        <dbReference type="ChEBI" id="CHEBI:62877"/>
        <dbReference type="EC" id="4.1.2.4"/>
    </reaction>
</comment>
<organism evidence="8 9">
    <name type="scientific">Loigolactobacillus rennini DSM 20253</name>
    <dbReference type="NCBI Taxonomy" id="1423796"/>
    <lineage>
        <taxon>Bacteria</taxon>
        <taxon>Bacillati</taxon>
        <taxon>Bacillota</taxon>
        <taxon>Bacilli</taxon>
        <taxon>Lactobacillales</taxon>
        <taxon>Lactobacillaceae</taxon>
        <taxon>Loigolactobacillus</taxon>
    </lineage>
</organism>
<proteinExistence type="inferred from homology"/>
<dbReference type="UniPathway" id="UPA00002">
    <property type="reaction ID" value="UER00468"/>
</dbReference>
<dbReference type="Pfam" id="PF01791">
    <property type="entry name" value="DeoC"/>
    <property type="match status" value="1"/>
</dbReference>
<comment type="similarity">
    <text evidence="1 7">Belongs to the DeoC/FbaB aldolase family. DeoC type 1 subfamily.</text>
</comment>
<feature type="active site" description="Proton donor/acceptor" evidence="7">
    <location>
        <position position="191"/>
    </location>
</feature>
<dbReference type="InterPro" id="IPR013785">
    <property type="entry name" value="Aldolase_TIM"/>
</dbReference>
<evidence type="ECO:0000256" key="4">
    <source>
        <dbReference type="ARBA" id="ARBA00023270"/>
    </source>
</evidence>
<dbReference type="PATRIC" id="fig|1423796.3.peg.1495"/>